<dbReference type="AlphaFoldDB" id="A0A370H1P8"/>
<dbReference type="GO" id="GO:0016829">
    <property type="term" value="F:lyase activity"/>
    <property type="evidence" value="ECO:0007669"/>
    <property type="project" value="UniProtKB-KW"/>
</dbReference>
<dbReference type="Gene3D" id="3.20.10.10">
    <property type="entry name" value="D-amino Acid Aminotransferase, subunit A, domain 2"/>
    <property type="match status" value="1"/>
</dbReference>
<evidence type="ECO:0000313" key="3">
    <source>
        <dbReference type="Proteomes" id="UP000255355"/>
    </source>
</evidence>
<dbReference type="InterPro" id="IPR036038">
    <property type="entry name" value="Aminotransferase-like"/>
</dbReference>
<dbReference type="InterPro" id="IPR043132">
    <property type="entry name" value="BCAT-like_C"/>
</dbReference>
<dbReference type="RefSeq" id="WP_114699608.1">
    <property type="nucleotide sequence ID" value="NZ_QQAZ01000006.1"/>
</dbReference>
<organism evidence="2 3">
    <name type="scientific">Nocardia mexicana</name>
    <dbReference type="NCBI Taxonomy" id="279262"/>
    <lineage>
        <taxon>Bacteria</taxon>
        <taxon>Bacillati</taxon>
        <taxon>Actinomycetota</taxon>
        <taxon>Actinomycetes</taxon>
        <taxon>Mycobacteriales</taxon>
        <taxon>Nocardiaceae</taxon>
        <taxon>Nocardia</taxon>
    </lineage>
</organism>
<keyword evidence="2" id="KW-0456">Lyase</keyword>
<keyword evidence="2" id="KW-0808">Transferase</keyword>
<dbReference type="InterPro" id="IPR001544">
    <property type="entry name" value="Aminotrans_IV"/>
</dbReference>
<name>A0A370H1P8_9NOCA</name>
<comment type="caution">
    <text evidence="2">The sequence shown here is derived from an EMBL/GenBank/DDBJ whole genome shotgun (WGS) entry which is preliminary data.</text>
</comment>
<dbReference type="Proteomes" id="UP000255355">
    <property type="component" value="Unassembled WGS sequence"/>
</dbReference>
<evidence type="ECO:0000313" key="2">
    <source>
        <dbReference type="EMBL" id="RDI49940.1"/>
    </source>
</evidence>
<evidence type="ECO:0000256" key="1">
    <source>
        <dbReference type="SAM" id="MobiDB-lite"/>
    </source>
</evidence>
<gene>
    <name evidence="2" type="ORF">DFR68_106378</name>
</gene>
<accession>A0A370H1P8</accession>
<feature type="region of interest" description="Disordered" evidence="1">
    <location>
        <begin position="305"/>
        <end position="329"/>
    </location>
</feature>
<reference evidence="2 3" key="1">
    <citation type="submission" date="2018-07" db="EMBL/GenBank/DDBJ databases">
        <title>Genomic Encyclopedia of Type Strains, Phase IV (KMG-IV): sequencing the most valuable type-strain genomes for metagenomic binning, comparative biology and taxonomic classification.</title>
        <authorList>
            <person name="Goeker M."/>
        </authorList>
    </citation>
    <scope>NUCLEOTIDE SEQUENCE [LARGE SCALE GENOMIC DNA]</scope>
    <source>
        <strain evidence="2 3">DSM 44952</strain>
    </source>
</reference>
<proteinExistence type="predicted"/>
<sequence>MAEVAELITRWRWSPGERDLRPAPLSRAPVVIDSWLVAGGQTVSPELHADRFAAGCTALAAVPPETTRDFLRAVACRIPLRGRWFPRVELIDDGGPALELWLRPAPPRGTGVNLRIHPGPDRRRHPTVKGPDLAWLSEVRQQAVDAGADEALLLAPDGRAREGATTALLWWRGEALCVPAQDRCDLLPSVTSRTILRMAAESGIEVVHDRPFLSELDGLETWMVNALHGIRPVRSWMGAEIAPGPAIRAPRWQARLDAARRDSDLQCGFRRKACRKCGGHAGVMEGMPEMTGAEPECRCGITAVRVPRPRPVRPGRSSSAGVPRPRRRP</sequence>
<protein>
    <submittedName>
        <fullName evidence="2">Branched-subunit amino acid aminotransferase/4-amino-4-deoxychorismate lyase</fullName>
    </submittedName>
</protein>
<keyword evidence="2" id="KW-0032">Aminotransferase</keyword>
<dbReference type="SUPFAM" id="SSF56752">
    <property type="entry name" value="D-aminoacid aminotransferase-like PLP-dependent enzymes"/>
    <property type="match status" value="1"/>
</dbReference>
<dbReference type="GO" id="GO:0008483">
    <property type="term" value="F:transaminase activity"/>
    <property type="evidence" value="ECO:0007669"/>
    <property type="project" value="UniProtKB-KW"/>
</dbReference>
<dbReference type="EMBL" id="QQAZ01000006">
    <property type="protein sequence ID" value="RDI49940.1"/>
    <property type="molecule type" value="Genomic_DNA"/>
</dbReference>
<dbReference type="Pfam" id="PF01063">
    <property type="entry name" value="Aminotran_4"/>
    <property type="match status" value="1"/>
</dbReference>
<keyword evidence="3" id="KW-1185">Reference proteome</keyword>
<dbReference type="STRING" id="1210089.GCA_001613165_05192"/>
<dbReference type="OrthoDB" id="4570776at2"/>